<dbReference type="InterPro" id="IPR000771">
    <property type="entry name" value="FBA_II"/>
</dbReference>
<dbReference type="InterPro" id="IPR050246">
    <property type="entry name" value="Class_II_FBP_aldolase"/>
</dbReference>
<reference evidence="3 4" key="1">
    <citation type="journal article" date="2016" name="Nat. Commun.">
        <title>Thousands of microbial genomes shed light on interconnected biogeochemical processes in an aquifer system.</title>
        <authorList>
            <person name="Anantharaman K."/>
            <person name="Brown C.T."/>
            <person name="Hug L.A."/>
            <person name="Sharon I."/>
            <person name="Castelle C.J."/>
            <person name="Probst A.J."/>
            <person name="Thomas B.C."/>
            <person name="Singh A."/>
            <person name="Wilkins M.J."/>
            <person name="Karaoz U."/>
            <person name="Brodie E.L."/>
            <person name="Williams K.H."/>
            <person name="Hubbard S.S."/>
            <person name="Banfield J.F."/>
        </authorList>
    </citation>
    <scope>NUCLEOTIDE SEQUENCE [LARGE SCALE GENOMIC DNA]</scope>
</reference>
<feature type="active site" description="Proton donor" evidence="1">
    <location>
        <position position="79"/>
    </location>
</feature>
<accession>A0A1G2KWZ0</accession>
<comment type="caution">
    <text evidence="3">The sequence shown here is derived from an EMBL/GenBank/DDBJ whole genome shotgun (WGS) entry which is preliminary data.</text>
</comment>
<keyword evidence="2" id="KW-0479">Metal-binding</keyword>
<name>A0A1G2KWZ0_9BACT</name>
<dbReference type="AlphaFoldDB" id="A0A1G2KWZ0"/>
<dbReference type="Proteomes" id="UP000177811">
    <property type="component" value="Unassembled WGS sequence"/>
</dbReference>
<feature type="binding site" evidence="2">
    <location>
        <position position="80"/>
    </location>
    <ligand>
        <name>Zn(2+)</name>
        <dbReference type="ChEBI" id="CHEBI:29105"/>
        <label>1</label>
        <note>catalytic</note>
    </ligand>
</feature>
<evidence type="ECO:0000313" key="3">
    <source>
        <dbReference type="EMBL" id="OHA03966.1"/>
    </source>
</evidence>
<evidence type="ECO:0000256" key="2">
    <source>
        <dbReference type="PIRSR" id="PIRSR001359-3"/>
    </source>
</evidence>
<feature type="binding site" evidence="2">
    <location>
        <position position="133"/>
    </location>
    <ligand>
        <name>Zn(2+)</name>
        <dbReference type="ChEBI" id="CHEBI:29105"/>
        <label>2</label>
    </ligand>
</feature>
<dbReference type="PANTHER" id="PTHR30304">
    <property type="entry name" value="D-TAGATOSE-1,6-BISPHOSPHATE ALDOLASE"/>
    <property type="match status" value="1"/>
</dbReference>
<feature type="binding site" evidence="2">
    <location>
        <position position="181"/>
    </location>
    <ligand>
        <name>Zn(2+)</name>
        <dbReference type="ChEBI" id="CHEBI:29105"/>
        <label>1</label>
        <note>catalytic</note>
    </ligand>
</feature>
<dbReference type="PIRSF" id="PIRSF001359">
    <property type="entry name" value="F_bP_aldolase_II"/>
    <property type="match status" value="1"/>
</dbReference>
<proteinExistence type="predicted"/>
<dbReference type="Gene3D" id="3.20.20.70">
    <property type="entry name" value="Aldolase class I"/>
    <property type="match status" value="1"/>
</dbReference>
<dbReference type="GO" id="GO:0008270">
    <property type="term" value="F:zinc ion binding"/>
    <property type="evidence" value="ECO:0007669"/>
    <property type="project" value="InterPro"/>
</dbReference>
<keyword evidence="2" id="KW-0862">Zinc</keyword>
<evidence type="ECO:0000256" key="1">
    <source>
        <dbReference type="PIRSR" id="PIRSR001359-1"/>
    </source>
</evidence>
<dbReference type="Pfam" id="PF01116">
    <property type="entry name" value="F_bP_aldolase"/>
    <property type="match status" value="1"/>
</dbReference>
<sequence>MTIQEFHEKASCEGWALGHFNISDLDQLQAIALAAKNLKCPVLVGTSEGERRAIGLKSAVYMIEGIRQDHGVTLWLNSDHSKSVETARAAFDAGYDSIHIDLSHLPYEENVKGTKDIVDYVKAKKPEVHVEGELGLLKGESKIQKEIIEVRSEDMVTPEQAADFVSRTGIDRLAPAVGNIHGLSANVKVIYPDLIKKIRMAIPDSVGITLHGGSGIIDDLIRRAIVAGVNNIHINTEIRLADTESLKKSLADHPEETTPYKIVAPVIEAVRLKVEEKLKLFGSVNKIQ</sequence>
<gene>
    <name evidence="3" type="ORF">A3C16_01060</name>
</gene>
<comment type="cofactor">
    <cofactor evidence="2">
        <name>Zn(2+)</name>
        <dbReference type="ChEBI" id="CHEBI:29105"/>
    </cofactor>
    <text evidence="2">Binds 2 Zn(2+) ions per subunit. One is catalytic and the other provides a structural contribution.</text>
</comment>
<dbReference type="EMBL" id="MHQL01000004">
    <property type="protein sequence ID" value="OHA03966.1"/>
    <property type="molecule type" value="Genomic_DNA"/>
</dbReference>
<dbReference type="PANTHER" id="PTHR30304:SF0">
    <property type="entry name" value="D-TAGATOSE-1,6-BISPHOSPHATE ALDOLASE SUBUNIT GATY-RELATED"/>
    <property type="match status" value="1"/>
</dbReference>
<feature type="binding site" evidence="2">
    <location>
        <position position="101"/>
    </location>
    <ligand>
        <name>Zn(2+)</name>
        <dbReference type="ChEBI" id="CHEBI:29105"/>
        <label>2</label>
    </ligand>
</feature>
<dbReference type="SUPFAM" id="SSF51569">
    <property type="entry name" value="Aldolase"/>
    <property type="match status" value="1"/>
</dbReference>
<evidence type="ECO:0000313" key="4">
    <source>
        <dbReference type="Proteomes" id="UP000177811"/>
    </source>
</evidence>
<feature type="binding site" evidence="2">
    <location>
        <position position="211"/>
    </location>
    <ligand>
        <name>Zn(2+)</name>
        <dbReference type="ChEBI" id="CHEBI:29105"/>
        <label>1</label>
        <note>catalytic</note>
    </ligand>
</feature>
<protein>
    <recommendedName>
        <fullName evidence="5">Tagatose-bisphosphate aldolase</fullName>
    </recommendedName>
</protein>
<organism evidence="3 4">
    <name type="scientific">Candidatus Sungbacteria bacterium RIFCSPHIGHO2_02_FULL_51_29</name>
    <dbReference type="NCBI Taxonomy" id="1802273"/>
    <lineage>
        <taxon>Bacteria</taxon>
        <taxon>Candidatus Sungiibacteriota</taxon>
    </lineage>
</organism>
<evidence type="ECO:0008006" key="5">
    <source>
        <dbReference type="Google" id="ProtNLM"/>
    </source>
</evidence>
<dbReference type="GO" id="GO:0016832">
    <property type="term" value="F:aldehyde-lyase activity"/>
    <property type="evidence" value="ECO:0007669"/>
    <property type="project" value="InterPro"/>
</dbReference>
<dbReference type="InterPro" id="IPR013785">
    <property type="entry name" value="Aldolase_TIM"/>
</dbReference>
<dbReference type="GO" id="GO:0005975">
    <property type="term" value="P:carbohydrate metabolic process"/>
    <property type="evidence" value="ECO:0007669"/>
    <property type="project" value="InterPro"/>
</dbReference>